<reference evidence="2 3" key="1">
    <citation type="submission" date="2023-07" db="EMBL/GenBank/DDBJ databases">
        <title>Genomic Encyclopedia of Type Strains, Phase IV (KMG-IV): sequencing the most valuable type-strain genomes for metagenomic binning, comparative biology and taxonomic classification.</title>
        <authorList>
            <person name="Goeker M."/>
        </authorList>
    </citation>
    <scope>NUCLEOTIDE SEQUENCE [LARGE SCALE GENOMIC DNA]</scope>
    <source>
        <strain evidence="2 3">DSM 1111</strain>
    </source>
</reference>
<keyword evidence="1" id="KW-0472">Membrane</keyword>
<name>A0ABU0G2S9_9HYPH</name>
<evidence type="ECO:0000313" key="2">
    <source>
        <dbReference type="EMBL" id="MDQ0419627.1"/>
    </source>
</evidence>
<keyword evidence="1" id="KW-1133">Transmembrane helix</keyword>
<proteinExistence type="predicted"/>
<dbReference type="EMBL" id="JAUSUW010000002">
    <property type="protein sequence ID" value="MDQ0419627.1"/>
    <property type="molecule type" value="Genomic_DNA"/>
</dbReference>
<comment type="caution">
    <text evidence="2">The sequence shown here is derived from an EMBL/GenBank/DDBJ whole genome shotgun (WGS) entry which is preliminary data.</text>
</comment>
<keyword evidence="1" id="KW-0812">Transmembrane</keyword>
<accession>A0ABU0G2S9</accession>
<dbReference type="RefSeq" id="WP_307369334.1">
    <property type="nucleotide sequence ID" value="NZ_JAUSUW010000002.1"/>
</dbReference>
<feature type="transmembrane region" description="Helical" evidence="1">
    <location>
        <begin position="95"/>
        <end position="121"/>
    </location>
</feature>
<evidence type="ECO:0000313" key="3">
    <source>
        <dbReference type="Proteomes" id="UP001238496"/>
    </source>
</evidence>
<sequence>MSVALLLWMNLGFALPFRELAGNRPMPDLDIGSTALRLLELRTVLEDRQEAAGLLRGMHLGPDLLLPASLGLFIALLLQRLARGASLYGRPAERLLPFLLAVPVAYAGIDYAENILCIMLFPPSVPASGAAVWMAEVISWLTQLKFVFLVVSGIVVLRLAFGPKPIGDS</sequence>
<feature type="transmembrane region" description="Helical" evidence="1">
    <location>
        <begin position="141"/>
        <end position="161"/>
    </location>
</feature>
<keyword evidence="3" id="KW-1185">Reference proteome</keyword>
<feature type="transmembrane region" description="Helical" evidence="1">
    <location>
        <begin position="64"/>
        <end position="83"/>
    </location>
</feature>
<organism evidence="2 3">
    <name type="scientific">Peteryoungia aggregata LMG 23059</name>
    <dbReference type="NCBI Taxonomy" id="1368425"/>
    <lineage>
        <taxon>Bacteria</taxon>
        <taxon>Pseudomonadati</taxon>
        <taxon>Pseudomonadota</taxon>
        <taxon>Alphaproteobacteria</taxon>
        <taxon>Hyphomicrobiales</taxon>
        <taxon>Rhizobiaceae</taxon>
        <taxon>Peteryoungia</taxon>
    </lineage>
</organism>
<gene>
    <name evidence="2" type="ORF">J2045_000640</name>
</gene>
<evidence type="ECO:0000256" key="1">
    <source>
        <dbReference type="SAM" id="Phobius"/>
    </source>
</evidence>
<protein>
    <submittedName>
        <fullName evidence="2">Uncharacterized protein</fullName>
    </submittedName>
</protein>
<dbReference type="Proteomes" id="UP001238496">
    <property type="component" value="Unassembled WGS sequence"/>
</dbReference>